<dbReference type="PANTHER" id="PTHR15938">
    <property type="entry name" value="TBP-1 INTERACTING PROTEIN"/>
    <property type="match status" value="1"/>
</dbReference>
<dbReference type="EMBL" id="JADGIZ020000018">
    <property type="protein sequence ID" value="KAL2916190.1"/>
    <property type="molecule type" value="Genomic_DNA"/>
</dbReference>
<dbReference type="PANTHER" id="PTHR15938:SF0">
    <property type="entry name" value="HOMOLOGOUS-PAIRING PROTEIN 2 HOMOLOG"/>
    <property type="match status" value="1"/>
</dbReference>
<reference evidence="11 12" key="1">
    <citation type="submission" date="2023-09" db="EMBL/GenBank/DDBJ databases">
        <title>Pangenome analysis of Batrachochytrium dendrobatidis and related Chytrids.</title>
        <authorList>
            <person name="Yacoub M.N."/>
            <person name="Stajich J.E."/>
            <person name="James T.Y."/>
        </authorList>
    </citation>
    <scope>NUCLEOTIDE SEQUENCE [LARGE SCALE GENOMIC DNA]</scope>
    <source>
        <strain evidence="11 12">JEL0888</strain>
    </source>
</reference>
<keyword evidence="4 8" id="KW-0175">Coiled coil</keyword>
<dbReference type="Pfam" id="PF07106">
    <property type="entry name" value="WHD_TBPIP"/>
    <property type="match status" value="1"/>
</dbReference>
<evidence type="ECO:0000256" key="5">
    <source>
        <dbReference type="ARBA" id="ARBA00023172"/>
    </source>
</evidence>
<evidence type="ECO:0000256" key="1">
    <source>
        <dbReference type="ARBA" id="ARBA00004123"/>
    </source>
</evidence>
<dbReference type="InterPro" id="IPR040661">
    <property type="entry name" value="LZ3wCH"/>
</dbReference>
<evidence type="ECO:0000256" key="8">
    <source>
        <dbReference type="SAM" id="Coils"/>
    </source>
</evidence>
<evidence type="ECO:0000313" key="12">
    <source>
        <dbReference type="Proteomes" id="UP001527925"/>
    </source>
</evidence>
<comment type="similarity">
    <text evidence="2">Belongs to the HOP2 family.</text>
</comment>
<feature type="domain" description="Homologous-pairing protein 2 winged helix" evidence="9">
    <location>
        <begin position="10"/>
        <end position="75"/>
    </location>
</feature>
<keyword evidence="5" id="KW-0233">DNA recombination</keyword>
<comment type="caution">
    <text evidence="11">The sequence shown here is derived from an EMBL/GenBank/DDBJ whole genome shotgun (WGS) entry which is preliminary data.</text>
</comment>
<dbReference type="Proteomes" id="UP001527925">
    <property type="component" value="Unassembled WGS sequence"/>
</dbReference>
<proteinExistence type="inferred from homology"/>
<name>A0ABR4N9H8_9FUNG</name>
<evidence type="ECO:0000256" key="7">
    <source>
        <dbReference type="ARBA" id="ARBA00023254"/>
    </source>
</evidence>
<evidence type="ECO:0000256" key="3">
    <source>
        <dbReference type="ARBA" id="ARBA00016093"/>
    </source>
</evidence>
<keyword evidence="7" id="KW-0469">Meiosis</keyword>
<evidence type="ECO:0000256" key="6">
    <source>
        <dbReference type="ARBA" id="ARBA00023242"/>
    </source>
</evidence>
<sequence length="219" mass="24243">MTAAKPAPADAQDLVLLYLRKQNRPYNANDIFSNMRGAVAKTALAKILAACAEQSKCLSDDQLIQSKTYGKQVIFAPIQEVAPEGANEETQALSAQLEEVQAQLAAARDEATQELQNLQRSPTTEAAREMLARLTEQNGELRERLRVLSSGERLVSPEECKRILAAHARVRGEWKSRRKLFMSVWSHLSDTLPGSPKQLMETLGIETDEDVGVKLEEDA</sequence>
<dbReference type="Gene3D" id="1.10.10.10">
    <property type="entry name" value="Winged helix-like DNA-binding domain superfamily/Winged helix DNA-binding domain"/>
    <property type="match status" value="1"/>
</dbReference>
<evidence type="ECO:0000256" key="2">
    <source>
        <dbReference type="ARBA" id="ARBA00007922"/>
    </source>
</evidence>
<evidence type="ECO:0000256" key="4">
    <source>
        <dbReference type="ARBA" id="ARBA00023054"/>
    </source>
</evidence>
<dbReference type="Pfam" id="PF18517">
    <property type="entry name" value="LZ3wCH"/>
    <property type="match status" value="1"/>
</dbReference>
<protein>
    <recommendedName>
        <fullName evidence="3">Homologous-pairing protein 2 homolog</fullName>
    </recommendedName>
</protein>
<organism evidence="11 12">
    <name type="scientific">Polyrhizophydium stewartii</name>
    <dbReference type="NCBI Taxonomy" id="2732419"/>
    <lineage>
        <taxon>Eukaryota</taxon>
        <taxon>Fungi</taxon>
        <taxon>Fungi incertae sedis</taxon>
        <taxon>Chytridiomycota</taxon>
        <taxon>Chytridiomycota incertae sedis</taxon>
        <taxon>Chytridiomycetes</taxon>
        <taxon>Rhizophydiales</taxon>
        <taxon>Rhizophydiales incertae sedis</taxon>
        <taxon>Polyrhizophydium</taxon>
    </lineage>
</organism>
<evidence type="ECO:0000313" key="11">
    <source>
        <dbReference type="EMBL" id="KAL2916190.1"/>
    </source>
</evidence>
<dbReference type="InterPro" id="IPR036388">
    <property type="entry name" value="WH-like_DNA-bd_sf"/>
</dbReference>
<keyword evidence="12" id="KW-1185">Reference proteome</keyword>
<comment type="subcellular location">
    <subcellularLocation>
        <location evidence="1">Nucleus</location>
    </subcellularLocation>
</comment>
<evidence type="ECO:0000259" key="9">
    <source>
        <dbReference type="Pfam" id="PF07106"/>
    </source>
</evidence>
<dbReference type="InterPro" id="IPR010776">
    <property type="entry name" value="Hop2_WH_dom"/>
</dbReference>
<accession>A0ABR4N9H8</accession>
<feature type="coiled-coil region" evidence="8">
    <location>
        <begin position="90"/>
        <end position="144"/>
    </location>
</feature>
<feature type="domain" description="Leucine zipper with capping helix" evidence="10">
    <location>
        <begin position="155"/>
        <end position="212"/>
    </location>
</feature>
<keyword evidence="6" id="KW-0539">Nucleus</keyword>
<evidence type="ECO:0000259" key="10">
    <source>
        <dbReference type="Pfam" id="PF18517"/>
    </source>
</evidence>
<gene>
    <name evidence="11" type="primary">PSMC3IP</name>
    <name evidence="11" type="ORF">HK105_204281</name>
</gene>